<evidence type="ECO:0000313" key="8">
    <source>
        <dbReference type="Proteomes" id="UP000273675"/>
    </source>
</evidence>
<dbReference type="InterPro" id="IPR000644">
    <property type="entry name" value="CBS_dom"/>
</dbReference>
<dbReference type="AlphaFoldDB" id="A0A495D4H0"/>
<dbReference type="GO" id="GO:0005886">
    <property type="term" value="C:plasma membrane"/>
    <property type="evidence" value="ECO:0007669"/>
    <property type="project" value="TreeGrafter"/>
</dbReference>
<dbReference type="PANTHER" id="PTHR22777">
    <property type="entry name" value="HEMOLYSIN-RELATED"/>
    <property type="match status" value="1"/>
</dbReference>
<dbReference type="EMBL" id="RBIM01000004">
    <property type="protein sequence ID" value="RKQ96807.1"/>
    <property type="molecule type" value="Genomic_DNA"/>
</dbReference>
<comment type="similarity">
    <text evidence="1">Belongs to the UPF0053 family. Hemolysin C subfamily.</text>
</comment>
<dbReference type="Pfam" id="PF03471">
    <property type="entry name" value="CorC_HlyC"/>
    <property type="match status" value="1"/>
</dbReference>
<evidence type="ECO:0000259" key="6">
    <source>
        <dbReference type="PROSITE" id="PS51371"/>
    </source>
</evidence>
<dbReference type="InterPro" id="IPR036318">
    <property type="entry name" value="FAD-bd_PCMH-like_sf"/>
</dbReference>
<dbReference type="SUPFAM" id="SSF54631">
    <property type="entry name" value="CBS-domain pair"/>
    <property type="match status" value="1"/>
</dbReference>
<evidence type="ECO:0000256" key="4">
    <source>
        <dbReference type="PROSITE-ProRule" id="PRU00703"/>
    </source>
</evidence>
<proteinExistence type="inferred from homology"/>
<feature type="region of interest" description="Disordered" evidence="5">
    <location>
        <begin position="274"/>
        <end position="297"/>
    </location>
</feature>
<evidence type="ECO:0000256" key="5">
    <source>
        <dbReference type="SAM" id="MobiDB-lite"/>
    </source>
</evidence>
<dbReference type="CDD" id="cd04590">
    <property type="entry name" value="CBS_pair_CorC_HlyC_assoc"/>
    <property type="match status" value="1"/>
</dbReference>
<dbReference type="InterPro" id="IPR016169">
    <property type="entry name" value="FAD-bd_PCMH_sub2"/>
</dbReference>
<gene>
    <name evidence="7" type="ORF">C7435_2141</name>
</gene>
<dbReference type="InterPro" id="IPR044751">
    <property type="entry name" value="Ion_transp-like_CBS"/>
</dbReference>
<feature type="compositionally biased region" description="Basic residues" evidence="5">
    <location>
        <begin position="274"/>
        <end position="284"/>
    </location>
</feature>
<dbReference type="RefSeq" id="WP_121211362.1">
    <property type="nucleotide sequence ID" value="NZ_RBIM01000004.1"/>
</dbReference>
<dbReference type="Gene3D" id="3.30.465.10">
    <property type="match status" value="1"/>
</dbReference>
<feature type="domain" description="CBS" evidence="6">
    <location>
        <begin position="56"/>
        <end position="119"/>
    </location>
</feature>
<protein>
    <submittedName>
        <fullName evidence="7">CBS domain protein</fullName>
    </submittedName>
</protein>
<dbReference type="PANTHER" id="PTHR22777:SF27">
    <property type="entry name" value="MAGNESIUM AND COBALT EFFLUX PROTEIN CORC"/>
    <property type="match status" value="1"/>
</dbReference>
<organism evidence="7 8">
    <name type="scientific">Maricaulis maris</name>
    <dbReference type="NCBI Taxonomy" id="74318"/>
    <lineage>
        <taxon>Bacteria</taxon>
        <taxon>Pseudomonadati</taxon>
        <taxon>Pseudomonadota</taxon>
        <taxon>Alphaproteobacteria</taxon>
        <taxon>Maricaulales</taxon>
        <taxon>Maricaulaceae</taxon>
        <taxon>Maricaulis</taxon>
    </lineage>
</organism>
<dbReference type="SUPFAM" id="SSF56176">
    <property type="entry name" value="FAD-binding/transporter-associated domain-like"/>
    <property type="match status" value="1"/>
</dbReference>
<reference evidence="7 8" key="1">
    <citation type="submission" date="2018-10" db="EMBL/GenBank/DDBJ databases">
        <title>Genomic Encyclopedia of Type Strains, Phase IV (KMG-IV): sequencing the most valuable type-strain genomes for metagenomic binning, comparative biology and taxonomic classification.</title>
        <authorList>
            <person name="Goeker M."/>
        </authorList>
    </citation>
    <scope>NUCLEOTIDE SEQUENCE [LARGE SCALE GENOMIC DNA]</scope>
    <source>
        <strain evidence="7 8">DSM 4734</strain>
    </source>
</reference>
<feature type="domain" description="CBS" evidence="6">
    <location>
        <begin position="130"/>
        <end position="191"/>
    </location>
</feature>
<dbReference type="Gene3D" id="3.10.580.10">
    <property type="entry name" value="CBS-domain"/>
    <property type="match status" value="1"/>
</dbReference>
<dbReference type="InterPro" id="IPR005170">
    <property type="entry name" value="Transptr-assoc_dom"/>
</dbReference>
<keyword evidence="3 4" id="KW-0129">CBS domain</keyword>
<dbReference type="Proteomes" id="UP000273675">
    <property type="component" value="Unassembled WGS sequence"/>
</dbReference>
<sequence length="297" mass="31924">MTDISAPSDPDSRSWFARLFGGASSSVSGGSAIASGPVHNSIEADALDKLRVADVMVPRADIVGVDVSTPLGQLAKIFAEAAHSRLPIYRDTLDDPVGVVHIKDVVSHLAPGSSGKRPAGWAQKQVLPSIGRPLLFAPPSMKALDLLRRMQGRRMHLALVVDEYGGTDGLVTLEDLIEPIVGDIEDEHDDEETPAIRSRGPGVWDVEARAEIDAFEAVVGEEIAAEDEDEDVDSLGGLVFTLIGRVPERGEVIRHPTGYEFEVIEADTRRIKRMRVRAPHKRPKPAGPEATDATDAG</sequence>
<name>A0A495D4H0_9PROT</name>
<dbReference type="OrthoDB" id="9797674at2"/>
<comment type="caution">
    <text evidence="7">The sequence shown here is derived from an EMBL/GenBank/DDBJ whole genome shotgun (WGS) entry which is preliminary data.</text>
</comment>
<dbReference type="InterPro" id="IPR046342">
    <property type="entry name" value="CBS_dom_sf"/>
</dbReference>
<dbReference type="FunFam" id="3.10.580.10:FF:000002">
    <property type="entry name" value="Magnesium/cobalt efflux protein CorC"/>
    <property type="match status" value="1"/>
</dbReference>
<evidence type="ECO:0000256" key="1">
    <source>
        <dbReference type="ARBA" id="ARBA00006446"/>
    </source>
</evidence>
<evidence type="ECO:0000256" key="2">
    <source>
        <dbReference type="ARBA" id="ARBA00022737"/>
    </source>
</evidence>
<dbReference type="PROSITE" id="PS51371">
    <property type="entry name" value="CBS"/>
    <property type="match status" value="2"/>
</dbReference>
<evidence type="ECO:0000256" key="3">
    <source>
        <dbReference type="ARBA" id="ARBA00023122"/>
    </source>
</evidence>
<keyword evidence="2" id="KW-0677">Repeat</keyword>
<dbReference type="Pfam" id="PF00571">
    <property type="entry name" value="CBS"/>
    <property type="match status" value="2"/>
</dbReference>
<dbReference type="SMART" id="SM01091">
    <property type="entry name" value="CorC_HlyC"/>
    <property type="match status" value="1"/>
</dbReference>
<evidence type="ECO:0000313" key="7">
    <source>
        <dbReference type="EMBL" id="RKQ96807.1"/>
    </source>
</evidence>
<dbReference type="GO" id="GO:0050660">
    <property type="term" value="F:flavin adenine dinucleotide binding"/>
    <property type="evidence" value="ECO:0007669"/>
    <property type="project" value="InterPro"/>
</dbReference>
<accession>A0A495D4H0</accession>